<comment type="caution">
    <text evidence="1">The sequence shown here is derived from an EMBL/GenBank/DDBJ whole genome shotgun (WGS) entry which is preliminary data.</text>
</comment>
<proteinExistence type="predicted"/>
<dbReference type="EMBL" id="PFSI01000070">
    <property type="protein sequence ID" value="PJC24090.1"/>
    <property type="molecule type" value="Genomic_DNA"/>
</dbReference>
<dbReference type="Proteomes" id="UP000230251">
    <property type="component" value="Unassembled WGS sequence"/>
</dbReference>
<sequence>MEKRQSAKWRAIVQTITAYVSKYPNIKVKFPLAPTLSGEPGDETFAGEIEFTVRGLTTVLGLSYSVEDDEIYTLSGVYIAETYNRDTLAIEWRDRMKKPSVKGGRDADPARVEKFCNTLVAIDLGRDNQTTIEEVLEYIVPLL</sequence>
<name>A0A2M8EMX2_9BACT</name>
<organism evidence="1 2">
    <name type="scientific">Candidatus Uhrbacteria bacterium CG_4_9_14_0_2_um_filter_41_50</name>
    <dbReference type="NCBI Taxonomy" id="1975031"/>
    <lineage>
        <taxon>Bacteria</taxon>
        <taxon>Candidatus Uhriibacteriota</taxon>
    </lineage>
</organism>
<reference evidence="2" key="1">
    <citation type="submission" date="2017-09" db="EMBL/GenBank/DDBJ databases">
        <title>Depth-based differentiation of microbial function through sediment-hosted aquifers and enrichment of novel symbionts in the deep terrestrial subsurface.</title>
        <authorList>
            <person name="Probst A.J."/>
            <person name="Ladd B."/>
            <person name="Jarett J.K."/>
            <person name="Geller-Mcgrath D.E."/>
            <person name="Sieber C.M.K."/>
            <person name="Emerson J.B."/>
            <person name="Anantharaman K."/>
            <person name="Thomas B.C."/>
            <person name="Malmstrom R."/>
            <person name="Stieglmeier M."/>
            <person name="Klingl A."/>
            <person name="Woyke T."/>
            <person name="Ryan C.M."/>
            <person name="Banfield J.F."/>
        </authorList>
    </citation>
    <scope>NUCLEOTIDE SEQUENCE [LARGE SCALE GENOMIC DNA]</scope>
</reference>
<dbReference type="AlphaFoldDB" id="A0A2M8EMX2"/>
<evidence type="ECO:0000313" key="1">
    <source>
        <dbReference type="EMBL" id="PJC24090.1"/>
    </source>
</evidence>
<evidence type="ECO:0000313" key="2">
    <source>
        <dbReference type="Proteomes" id="UP000230251"/>
    </source>
</evidence>
<protein>
    <submittedName>
        <fullName evidence="1">Uncharacterized protein</fullName>
    </submittedName>
</protein>
<accession>A0A2M8EMX2</accession>
<gene>
    <name evidence="1" type="ORF">CO057_04685</name>
</gene>